<dbReference type="InterPro" id="IPR001764">
    <property type="entry name" value="Glyco_hydro_3_N"/>
</dbReference>
<sequence length="206" mass="22653">DPEAVADLAHAYVSGMQKAGMEAVGKHFPGHGGIAADSHLELPVDPRAYADLEHADLLAFERMIHYGLAAIMPAHVLYPQVDDRPAGFSARWLRDILRRRLEFQGTIFSDDLDMAGAGEAGAAPERAEAALTAGCDMVLACNDRRAASAILENLRHVAEPVSQLRLIRLHGRGHPTLERLRRGPVWQRAVRLVHDYDAFPLLDMDI</sequence>
<dbReference type="EC" id="3.2.1.52" evidence="3"/>
<dbReference type="EMBL" id="SPMZ01000062">
    <property type="protein sequence ID" value="NMQ20766.1"/>
    <property type="molecule type" value="Genomic_DNA"/>
</dbReference>
<feature type="domain" description="Glycoside hydrolase family 3 N-terminal" evidence="6">
    <location>
        <begin position="1"/>
        <end position="157"/>
    </location>
</feature>
<keyword evidence="5 7" id="KW-0326">Glycosidase</keyword>
<dbReference type="NCBIfam" id="NF003740">
    <property type="entry name" value="PRK05337.1"/>
    <property type="match status" value="1"/>
</dbReference>
<evidence type="ECO:0000256" key="3">
    <source>
        <dbReference type="ARBA" id="ARBA00012663"/>
    </source>
</evidence>
<keyword evidence="4 7" id="KW-0378">Hydrolase</keyword>
<dbReference type="Gene3D" id="3.20.20.300">
    <property type="entry name" value="Glycoside hydrolase, family 3, N-terminal domain"/>
    <property type="match status" value="1"/>
</dbReference>
<evidence type="ECO:0000313" key="7">
    <source>
        <dbReference type="EMBL" id="NMQ20766.1"/>
    </source>
</evidence>
<dbReference type="InterPro" id="IPR019800">
    <property type="entry name" value="Glyco_hydro_3_AS"/>
</dbReference>
<dbReference type="PANTHER" id="PTHR30480:SF13">
    <property type="entry name" value="BETA-HEXOSAMINIDASE"/>
    <property type="match status" value="1"/>
</dbReference>
<dbReference type="Pfam" id="PF00933">
    <property type="entry name" value="Glyco_hydro_3"/>
    <property type="match status" value="1"/>
</dbReference>
<feature type="non-terminal residue" evidence="7">
    <location>
        <position position="1"/>
    </location>
</feature>
<evidence type="ECO:0000256" key="1">
    <source>
        <dbReference type="ARBA" id="ARBA00001231"/>
    </source>
</evidence>
<protein>
    <recommendedName>
        <fullName evidence="3">beta-N-acetylhexosaminidase</fullName>
        <ecNumber evidence="3">3.2.1.52</ecNumber>
    </recommendedName>
</protein>
<dbReference type="InterPro" id="IPR036962">
    <property type="entry name" value="Glyco_hydro_3_N_sf"/>
</dbReference>
<organism evidence="7 8">
    <name type="scientific">Candidatus Competibacter phosphatis</name>
    <dbReference type="NCBI Taxonomy" id="221280"/>
    <lineage>
        <taxon>Bacteria</taxon>
        <taxon>Pseudomonadati</taxon>
        <taxon>Pseudomonadota</taxon>
        <taxon>Gammaproteobacteria</taxon>
        <taxon>Candidatus Competibacteraceae</taxon>
        <taxon>Candidatus Competibacter</taxon>
    </lineage>
</organism>
<evidence type="ECO:0000256" key="2">
    <source>
        <dbReference type="ARBA" id="ARBA00005336"/>
    </source>
</evidence>
<keyword evidence="8" id="KW-1185">Reference proteome</keyword>
<dbReference type="InterPro" id="IPR017853">
    <property type="entry name" value="GH"/>
</dbReference>
<dbReference type="Proteomes" id="UP000760480">
    <property type="component" value="Unassembled WGS sequence"/>
</dbReference>
<gene>
    <name evidence="7" type="primary">nagZ</name>
    <name evidence="7" type="ORF">E4P82_17135</name>
</gene>
<proteinExistence type="inferred from homology"/>
<dbReference type="RefSeq" id="WP_169250035.1">
    <property type="nucleotide sequence ID" value="NZ_SPMZ01000062.1"/>
</dbReference>
<evidence type="ECO:0000259" key="6">
    <source>
        <dbReference type="Pfam" id="PF00933"/>
    </source>
</evidence>
<dbReference type="InterPro" id="IPR050226">
    <property type="entry name" value="NagZ_Beta-hexosaminidase"/>
</dbReference>
<evidence type="ECO:0000256" key="4">
    <source>
        <dbReference type="ARBA" id="ARBA00022801"/>
    </source>
</evidence>
<comment type="caution">
    <text evidence="7">The sequence shown here is derived from an EMBL/GenBank/DDBJ whole genome shotgun (WGS) entry which is preliminary data.</text>
</comment>
<dbReference type="PROSITE" id="PS00775">
    <property type="entry name" value="GLYCOSYL_HYDROL_F3"/>
    <property type="match status" value="1"/>
</dbReference>
<evidence type="ECO:0000313" key="8">
    <source>
        <dbReference type="Proteomes" id="UP000760480"/>
    </source>
</evidence>
<dbReference type="GO" id="GO:0004563">
    <property type="term" value="F:beta-N-acetylhexosaminidase activity"/>
    <property type="evidence" value="ECO:0007669"/>
    <property type="project" value="UniProtKB-EC"/>
</dbReference>
<comment type="catalytic activity">
    <reaction evidence="1">
        <text>Hydrolysis of terminal non-reducing N-acetyl-D-hexosamine residues in N-acetyl-beta-D-hexosaminides.</text>
        <dbReference type="EC" id="3.2.1.52"/>
    </reaction>
</comment>
<dbReference type="SUPFAM" id="SSF51445">
    <property type="entry name" value="(Trans)glycosidases"/>
    <property type="match status" value="1"/>
</dbReference>
<accession>A0ABX1TS67</accession>
<dbReference type="PANTHER" id="PTHR30480">
    <property type="entry name" value="BETA-HEXOSAMINIDASE-RELATED"/>
    <property type="match status" value="1"/>
</dbReference>
<reference evidence="7 8" key="1">
    <citation type="submission" date="2019-03" db="EMBL/GenBank/DDBJ databases">
        <title>Metabolic reconstructions from genomes of highly enriched 'Candidatus Accumulibacter' and 'Candidatus Competibacter' bioreactor populations.</title>
        <authorList>
            <person name="Annavajhala M.K."/>
            <person name="Welles L."/>
            <person name="Abbas B."/>
            <person name="Sorokin D."/>
            <person name="Park H."/>
            <person name="Van Loosdrecht M."/>
            <person name="Chandran K."/>
        </authorList>
    </citation>
    <scope>NUCLEOTIDE SEQUENCE [LARGE SCALE GENOMIC DNA]</scope>
    <source>
        <strain evidence="7 8">SBR_G</strain>
    </source>
</reference>
<name>A0ABX1TS67_9GAMM</name>
<evidence type="ECO:0000256" key="5">
    <source>
        <dbReference type="ARBA" id="ARBA00023295"/>
    </source>
</evidence>
<comment type="similarity">
    <text evidence="2">Belongs to the glycosyl hydrolase 3 family.</text>
</comment>